<name>A0A0S4XQI6_9BACT</name>
<dbReference type="PANTHER" id="PTHR30255:SF2">
    <property type="entry name" value="SINGLE-STRANDED-DNA-SPECIFIC EXONUCLEASE RECJ"/>
    <property type="match status" value="1"/>
</dbReference>
<dbReference type="EMBL" id="FAXN01000095">
    <property type="protein sequence ID" value="CUV66560.1"/>
    <property type="molecule type" value="Genomic_DNA"/>
</dbReference>
<evidence type="ECO:0000313" key="9">
    <source>
        <dbReference type="EMBL" id="CUV66560.1"/>
    </source>
</evidence>
<gene>
    <name evidence="9" type="primary">recJ</name>
    <name evidence="9" type="ORF">BN3087_90001</name>
</gene>
<keyword evidence="4 9" id="KW-0378">Hydrolase</keyword>
<evidence type="ECO:0000256" key="5">
    <source>
        <dbReference type="ARBA" id="ARBA00022839"/>
    </source>
</evidence>
<dbReference type="InterPro" id="IPR041122">
    <property type="entry name" value="RecJ_OB"/>
</dbReference>
<evidence type="ECO:0000259" key="8">
    <source>
        <dbReference type="Pfam" id="PF17768"/>
    </source>
</evidence>
<dbReference type="InterPro" id="IPR051673">
    <property type="entry name" value="SSDNA_exonuclease_RecJ"/>
</dbReference>
<dbReference type="Gene3D" id="3.90.1640.30">
    <property type="match status" value="1"/>
</dbReference>
<evidence type="ECO:0000259" key="6">
    <source>
        <dbReference type="Pfam" id="PF01368"/>
    </source>
</evidence>
<dbReference type="GO" id="GO:0006310">
    <property type="term" value="P:DNA recombination"/>
    <property type="evidence" value="ECO:0007669"/>
    <property type="project" value="InterPro"/>
</dbReference>
<dbReference type="InterPro" id="IPR003156">
    <property type="entry name" value="DHHA1_dom"/>
</dbReference>
<dbReference type="Pfam" id="PF02272">
    <property type="entry name" value="DHHA1"/>
    <property type="match status" value="1"/>
</dbReference>
<keyword evidence="5 9" id="KW-0269">Exonuclease</keyword>
<organism evidence="9">
    <name type="scientific">Sulfurovum sp. enrichment culture clone C5</name>
    <dbReference type="NCBI Taxonomy" id="497650"/>
    <lineage>
        <taxon>Bacteria</taxon>
        <taxon>Pseudomonadati</taxon>
        <taxon>Campylobacterota</taxon>
        <taxon>Epsilonproteobacteria</taxon>
        <taxon>Campylobacterales</taxon>
        <taxon>Sulfurovaceae</taxon>
        <taxon>Sulfurovum</taxon>
        <taxon>environmental samples</taxon>
    </lineage>
</organism>
<evidence type="ECO:0000256" key="4">
    <source>
        <dbReference type="ARBA" id="ARBA00022801"/>
    </source>
</evidence>
<dbReference type="Gene3D" id="3.10.310.30">
    <property type="match status" value="1"/>
</dbReference>
<dbReference type="GO" id="GO:0003676">
    <property type="term" value="F:nucleic acid binding"/>
    <property type="evidence" value="ECO:0007669"/>
    <property type="project" value="InterPro"/>
</dbReference>
<protein>
    <recommendedName>
        <fullName evidence="2">Single-stranded-DNA-specific exonuclease RecJ</fullName>
    </recommendedName>
</protein>
<dbReference type="NCBIfam" id="TIGR00644">
    <property type="entry name" value="recJ"/>
    <property type="match status" value="1"/>
</dbReference>
<dbReference type="Pfam" id="PF17768">
    <property type="entry name" value="RecJ_OB"/>
    <property type="match status" value="1"/>
</dbReference>
<feature type="domain" description="DDH" evidence="6">
    <location>
        <begin position="26"/>
        <end position="173"/>
    </location>
</feature>
<evidence type="ECO:0000259" key="7">
    <source>
        <dbReference type="Pfam" id="PF02272"/>
    </source>
</evidence>
<keyword evidence="3" id="KW-0540">Nuclease</keyword>
<dbReference type="GO" id="GO:0008409">
    <property type="term" value="F:5'-3' exonuclease activity"/>
    <property type="evidence" value="ECO:0007669"/>
    <property type="project" value="InterPro"/>
</dbReference>
<evidence type="ECO:0000256" key="3">
    <source>
        <dbReference type="ARBA" id="ARBA00022722"/>
    </source>
</evidence>
<feature type="domain" description="DHHA1" evidence="7">
    <location>
        <begin position="287"/>
        <end position="379"/>
    </location>
</feature>
<dbReference type="PANTHER" id="PTHR30255">
    <property type="entry name" value="SINGLE-STRANDED-DNA-SPECIFIC EXONUCLEASE RECJ"/>
    <property type="match status" value="1"/>
</dbReference>
<dbReference type="Pfam" id="PF01368">
    <property type="entry name" value="DHH"/>
    <property type="match status" value="1"/>
</dbReference>
<feature type="domain" description="RecJ OB" evidence="8">
    <location>
        <begin position="394"/>
        <end position="492"/>
    </location>
</feature>
<evidence type="ECO:0000256" key="1">
    <source>
        <dbReference type="ARBA" id="ARBA00005915"/>
    </source>
</evidence>
<reference evidence="9" key="1">
    <citation type="submission" date="2015-11" db="EMBL/GenBank/DDBJ databases">
        <authorList>
            <person name="Zhang Y."/>
            <person name="Guo Z."/>
        </authorList>
    </citation>
    <scope>NUCLEOTIDE SEQUENCE</scope>
    <source>
        <strain evidence="9">BN30871</strain>
    </source>
</reference>
<dbReference type="SUPFAM" id="SSF64182">
    <property type="entry name" value="DHH phosphoesterases"/>
    <property type="match status" value="1"/>
</dbReference>
<dbReference type="AlphaFoldDB" id="A0A0S4XQI6"/>
<dbReference type="InterPro" id="IPR001667">
    <property type="entry name" value="DDH_dom"/>
</dbReference>
<dbReference type="InterPro" id="IPR004610">
    <property type="entry name" value="RecJ"/>
</dbReference>
<dbReference type="InterPro" id="IPR038763">
    <property type="entry name" value="DHH_sf"/>
</dbReference>
<accession>A0A0S4XQI6</accession>
<comment type="similarity">
    <text evidence="1">Belongs to the RecJ family.</text>
</comment>
<evidence type="ECO:0000256" key="2">
    <source>
        <dbReference type="ARBA" id="ARBA00019841"/>
    </source>
</evidence>
<sequence>MPYPYTFKDMEKACKRIARAIENKEKIIIVGDYDVDGVVSTTILVNFFDSIGFNIDSFIPNRFEHGYGISLNITPFVNNYDLIISVDNGITANPFASWCLDNKIDLIITDHHTPKEILPDAYAIINPKQESCNFLYPDICGAFVTWYLVSALKKELKVDIDLKSYLGLVAIATIADVMPLIHINRAVVIFGLKELTRSKNPAVLALKNHLNITSFKSETISFWVAPLLNSAGRMDDASLALKFLQSKTILEASSNLYELINTNEQRKVIENEICDLADENLLNPKDNILVFMSNDWHEGVLGIVASRMVRKYKKPAIVLTNTEKEMLKGSGRSLNGFNLFEALFSANDFLDKFGGHAMAIGLSLRKENLNNFIKSLQDIKSNIDFNLDNSIFYKIDMDIINFDFYKILEKYEPYGEANPKLLFECHDVEIISSNSMGKNSEHRKYLISQGDVIFEAVHFNPIKPFEASINNKIKFTINKNSFKNKDTLQLVII</sequence>
<proteinExistence type="inferred from homology"/>
<dbReference type="GO" id="GO:0006281">
    <property type="term" value="P:DNA repair"/>
    <property type="evidence" value="ECO:0007669"/>
    <property type="project" value="InterPro"/>
</dbReference>